<feature type="domain" description="Sugar-binding" evidence="5">
    <location>
        <begin position="65"/>
        <end position="312"/>
    </location>
</feature>
<evidence type="ECO:0000313" key="6">
    <source>
        <dbReference type="EMBL" id="MCG7321602.1"/>
    </source>
</evidence>
<dbReference type="Proteomes" id="UP001521931">
    <property type="component" value="Unassembled WGS sequence"/>
</dbReference>
<evidence type="ECO:0000313" key="7">
    <source>
        <dbReference type="Proteomes" id="UP001521931"/>
    </source>
</evidence>
<dbReference type="SUPFAM" id="SSF100950">
    <property type="entry name" value="NagB/RpiA/CoA transferase-like"/>
    <property type="match status" value="1"/>
</dbReference>
<protein>
    <submittedName>
        <fullName evidence="6">Transcriptional regulator</fullName>
    </submittedName>
</protein>
<reference evidence="6 7" key="1">
    <citation type="submission" date="2022-02" db="EMBL/GenBank/DDBJ databases">
        <title>Uncovering new skin microbiome diversity through culturing and metagenomics.</title>
        <authorList>
            <person name="Conlan S."/>
            <person name="Deming C."/>
            <person name="Nisc Comparative Sequencing Program N."/>
            <person name="Segre J.A."/>
        </authorList>
    </citation>
    <scope>NUCLEOTIDE SEQUENCE [LARGE SCALE GENOMIC DNA]</scope>
    <source>
        <strain evidence="6 7">ACRQZ</strain>
    </source>
</reference>
<evidence type="ECO:0000256" key="4">
    <source>
        <dbReference type="ARBA" id="ARBA00023163"/>
    </source>
</evidence>
<comment type="caution">
    <text evidence="6">The sequence shown here is derived from an EMBL/GenBank/DDBJ whole genome shotgun (WGS) entry which is preliminary data.</text>
</comment>
<dbReference type="InterPro" id="IPR007324">
    <property type="entry name" value="Sugar-bd_dom_put"/>
</dbReference>
<proteinExistence type="inferred from homology"/>
<dbReference type="RefSeq" id="WP_239263382.1">
    <property type="nucleotide sequence ID" value="NZ_JAKRCV010000015.1"/>
</dbReference>
<evidence type="ECO:0000259" key="5">
    <source>
        <dbReference type="Pfam" id="PF04198"/>
    </source>
</evidence>
<dbReference type="PANTHER" id="PTHR34294">
    <property type="entry name" value="TRANSCRIPTIONAL REGULATOR-RELATED"/>
    <property type="match status" value="1"/>
</dbReference>
<accession>A0ABS9Q147</accession>
<sequence length="317" mass="34285">MNDRESAYRAAQLYYLQDQTMDMIAGDLGVSRSTVSRLLRWARDEGIVRITVAAPDGPTDHTARTLLDAFGVQAHVVPVSSSASDPQRLEAVARRAAGLLDSWMGDDMTLAVAWGTTTSAIAGHLAPHPTTGSVVVQLNGAANARTSGVRYTTELLDRFASAYDTELYYFPAPAFFDFAETKEALWREGSVRRILELRRTCDIAVFSVGAFRGRLLSQVYSTGYLRPEEVRELADQHVVGDVATHFLRVDGSYAGIALNRRASGPSPAELRRVNRRLCAVAGDNKIQGTLGALRAGAVSDLVIDERTAGGLIALLSS</sequence>
<dbReference type="Pfam" id="PF04198">
    <property type="entry name" value="Sugar-bind"/>
    <property type="match status" value="1"/>
</dbReference>
<keyword evidence="2" id="KW-0805">Transcription regulation</keyword>
<keyword evidence="7" id="KW-1185">Reference proteome</keyword>
<organism evidence="6 7">
    <name type="scientific">Arsenicicoccus bolidensis</name>
    <dbReference type="NCBI Taxonomy" id="229480"/>
    <lineage>
        <taxon>Bacteria</taxon>
        <taxon>Bacillati</taxon>
        <taxon>Actinomycetota</taxon>
        <taxon>Actinomycetes</taxon>
        <taxon>Micrococcales</taxon>
        <taxon>Intrasporangiaceae</taxon>
        <taxon>Arsenicicoccus</taxon>
    </lineage>
</organism>
<evidence type="ECO:0000256" key="2">
    <source>
        <dbReference type="ARBA" id="ARBA00023015"/>
    </source>
</evidence>
<dbReference type="InterPro" id="IPR037171">
    <property type="entry name" value="NagB/RpiA_transferase-like"/>
</dbReference>
<name>A0ABS9Q147_9MICO</name>
<dbReference type="InterPro" id="IPR036388">
    <property type="entry name" value="WH-like_DNA-bd_sf"/>
</dbReference>
<dbReference type="EMBL" id="JAKRCV010000015">
    <property type="protein sequence ID" value="MCG7321602.1"/>
    <property type="molecule type" value="Genomic_DNA"/>
</dbReference>
<dbReference type="InterPro" id="IPR051054">
    <property type="entry name" value="SorC_transcr_regulators"/>
</dbReference>
<evidence type="ECO:0000256" key="3">
    <source>
        <dbReference type="ARBA" id="ARBA00023125"/>
    </source>
</evidence>
<evidence type="ECO:0000256" key="1">
    <source>
        <dbReference type="ARBA" id="ARBA00010466"/>
    </source>
</evidence>
<gene>
    <name evidence="6" type="ORF">MHL29_06800</name>
</gene>
<dbReference type="PANTHER" id="PTHR34294:SF1">
    <property type="entry name" value="TRANSCRIPTIONAL REGULATOR LSRR"/>
    <property type="match status" value="1"/>
</dbReference>
<dbReference type="Gene3D" id="1.10.10.10">
    <property type="entry name" value="Winged helix-like DNA-binding domain superfamily/Winged helix DNA-binding domain"/>
    <property type="match status" value="1"/>
</dbReference>
<comment type="similarity">
    <text evidence="1">Belongs to the SorC transcriptional regulatory family.</text>
</comment>
<dbReference type="Gene3D" id="3.40.50.1360">
    <property type="match status" value="1"/>
</dbReference>
<keyword evidence="3" id="KW-0238">DNA-binding</keyword>
<keyword evidence="4" id="KW-0804">Transcription</keyword>